<keyword evidence="4" id="KW-0808">Transferase</keyword>
<dbReference type="PANTHER" id="PTHR11739">
    <property type="entry name" value="CITRATE SYNTHASE"/>
    <property type="match status" value="1"/>
</dbReference>
<dbReference type="GO" id="GO:0005829">
    <property type="term" value="C:cytosol"/>
    <property type="evidence" value="ECO:0007669"/>
    <property type="project" value="TreeGrafter"/>
</dbReference>
<dbReference type="CDD" id="cd06102">
    <property type="entry name" value="citrate_synt_like_2"/>
    <property type="match status" value="1"/>
</dbReference>
<dbReference type="EMBL" id="QFYQ01000001">
    <property type="protein sequence ID" value="RAK53412.1"/>
    <property type="molecule type" value="Genomic_DNA"/>
</dbReference>
<evidence type="ECO:0000256" key="2">
    <source>
        <dbReference type="ARBA" id="ARBA00010566"/>
    </source>
</evidence>
<dbReference type="GO" id="GO:0036440">
    <property type="term" value="F:citrate synthase activity"/>
    <property type="evidence" value="ECO:0007669"/>
    <property type="project" value="UniProtKB-EC"/>
</dbReference>
<gene>
    <name evidence="5" type="ORF">DJ017_02135</name>
</gene>
<evidence type="ECO:0000256" key="3">
    <source>
        <dbReference type="ARBA" id="ARBA00012972"/>
    </source>
</evidence>
<dbReference type="RefSeq" id="WP_111527164.1">
    <property type="nucleotide sequence ID" value="NZ_JBHRSG010000001.1"/>
</dbReference>
<dbReference type="PANTHER" id="PTHR11739:SF4">
    <property type="entry name" value="CITRATE SYNTHASE, PEROXISOMAL"/>
    <property type="match status" value="1"/>
</dbReference>
<dbReference type="OrthoDB" id="9786046at2"/>
<organism evidence="5 6">
    <name type="scientific">Phenylobacterium soli</name>
    <dbReference type="NCBI Taxonomy" id="2170551"/>
    <lineage>
        <taxon>Bacteria</taxon>
        <taxon>Pseudomonadati</taxon>
        <taxon>Pseudomonadota</taxon>
        <taxon>Alphaproteobacteria</taxon>
        <taxon>Caulobacterales</taxon>
        <taxon>Caulobacteraceae</taxon>
        <taxon>Phenylobacterium</taxon>
    </lineage>
</organism>
<dbReference type="InterPro" id="IPR002020">
    <property type="entry name" value="Citrate_synthase"/>
</dbReference>
<dbReference type="Gene3D" id="1.10.230.10">
    <property type="entry name" value="Cytochrome P450-Terp, domain 2"/>
    <property type="match status" value="1"/>
</dbReference>
<sequence length="387" mass="40390">MPGLDWIVAEEARERLGVRPQTLYAYVSRGRVAVRPDPHDPRRSLYRAADIAALTQQKSRSRKVSDVAAGAIAWGEPVLESQITTVSGGRLFYRGRDAIRLADTETLESVARLLRGGHGAALKRTERPEPPAAPDMRTRGFLAMARRAATDPPARGKAALALAVEAATLLDVLTDAIAGEVGGGAIHNRLALAWGVGPGGAGADLIRRCLVLVADHELNASAFAARVAASTGASLAASALAGLATLTGPRHGMATAAVRTFAAEAESLGPARAIENRLSEDRALPGFGHPLYPDGDPRAAALLGRFAAPPALAALSEAVMRTSGMAPNIDFALVAACESLKLAEDAPFALFAVARCAGWIAHAIEQGQTDALIRPRARYVGPEPELA</sequence>
<dbReference type="InterPro" id="IPR016142">
    <property type="entry name" value="Citrate_synth-like_lrg_a-sub"/>
</dbReference>
<accession>A0A328AFA0</accession>
<proteinExistence type="inferred from homology"/>
<evidence type="ECO:0000313" key="5">
    <source>
        <dbReference type="EMBL" id="RAK53412.1"/>
    </source>
</evidence>
<protein>
    <recommendedName>
        <fullName evidence="3">citrate synthase (unknown stereospecificity)</fullName>
        <ecNumber evidence="3">2.3.3.16</ecNumber>
    </recommendedName>
</protein>
<dbReference type="PRINTS" id="PR00143">
    <property type="entry name" value="CITRTSNTHASE"/>
</dbReference>
<evidence type="ECO:0000256" key="4">
    <source>
        <dbReference type="ARBA" id="ARBA00022679"/>
    </source>
</evidence>
<dbReference type="GO" id="GO:0005975">
    <property type="term" value="P:carbohydrate metabolic process"/>
    <property type="evidence" value="ECO:0007669"/>
    <property type="project" value="TreeGrafter"/>
</dbReference>
<dbReference type="Pfam" id="PF00285">
    <property type="entry name" value="Citrate_synt"/>
    <property type="match status" value="1"/>
</dbReference>
<dbReference type="GO" id="GO:0006099">
    <property type="term" value="P:tricarboxylic acid cycle"/>
    <property type="evidence" value="ECO:0007669"/>
    <property type="project" value="UniProtKB-UniPathway"/>
</dbReference>
<comment type="caution">
    <text evidence="5">The sequence shown here is derived from an EMBL/GenBank/DDBJ whole genome shotgun (WGS) entry which is preliminary data.</text>
</comment>
<dbReference type="AlphaFoldDB" id="A0A328AFA0"/>
<dbReference type="Proteomes" id="UP000249254">
    <property type="component" value="Unassembled WGS sequence"/>
</dbReference>
<evidence type="ECO:0000256" key="1">
    <source>
        <dbReference type="ARBA" id="ARBA00004751"/>
    </source>
</evidence>
<comment type="pathway">
    <text evidence="1">Carbohydrate metabolism; tricarboxylic acid cycle; isocitrate from oxaloacetate: step 1/2.</text>
</comment>
<dbReference type="InterPro" id="IPR036969">
    <property type="entry name" value="Citrate_synthase_sf"/>
</dbReference>
<keyword evidence="6" id="KW-1185">Reference proteome</keyword>
<dbReference type="Gene3D" id="1.10.580.10">
    <property type="entry name" value="Citrate Synthase, domain 1"/>
    <property type="match status" value="1"/>
</dbReference>
<comment type="similarity">
    <text evidence="2">Belongs to the citrate synthase family.</text>
</comment>
<dbReference type="EC" id="2.3.3.16" evidence="3"/>
<reference evidence="6" key="1">
    <citation type="submission" date="2018-05" db="EMBL/GenBank/DDBJ databases">
        <authorList>
            <person name="Li X."/>
        </authorList>
    </citation>
    <scope>NUCLEOTIDE SEQUENCE [LARGE SCALE GENOMIC DNA]</scope>
    <source>
        <strain evidence="6">LX32</strain>
    </source>
</reference>
<dbReference type="UniPathway" id="UPA00223">
    <property type="reaction ID" value="UER00717"/>
</dbReference>
<dbReference type="SUPFAM" id="SSF48256">
    <property type="entry name" value="Citrate synthase"/>
    <property type="match status" value="1"/>
</dbReference>
<dbReference type="InterPro" id="IPR016143">
    <property type="entry name" value="Citrate_synth-like_sm_a-sub"/>
</dbReference>
<name>A0A328AFA0_9CAUL</name>
<evidence type="ECO:0000313" key="6">
    <source>
        <dbReference type="Proteomes" id="UP000249254"/>
    </source>
</evidence>